<dbReference type="Gene3D" id="1.10.760.10">
    <property type="entry name" value="Cytochrome c-like domain"/>
    <property type="match status" value="1"/>
</dbReference>
<dbReference type="InterPro" id="IPR011990">
    <property type="entry name" value="TPR-like_helical_dom_sf"/>
</dbReference>
<evidence type="ECO:0000313" key="10">
    <source>
        <dbReference type="EMBL" id="GAA5440115.1"/>
    </source>
</evidence>
<dbReference type="InterPro" id="IPR009056">
    <property type="entry name" value="Cyt_c-like_dom"/>
</dbReference>
<dbReference type="EMBL" id="BAABQU010000016">
    <property type="protein sequence ID" value="GAA5440115.1"/>
    <property type="molecule type" value="Genomic_DNA"/>
</dbReference>
<evidence type="ECO:0000256" key="5">
    <source>
        <dbReference type="ARBA" id="ARBA00023004"/>
    </source>
</evidence>
<comment type="caution">
    <text evidence="10">The sequence shown here is derived from an EMBL/GenBank/DDBJ whole genome shotgun (WGS) entry which is preliminary data.</text>
</comment>
<dbReference type="PROSITE" id="PS50005">
    <property type="entry name" value="TPR"/>
    <property type="match status" value="1"/>
</dbReference>
<evidence type="ECO:0000256" key="2">
    <source>
        <dbReference type="ARBA" id="ARBA00022617"/>
    </source>
</evidence>
<keyword evidence="4" id="KW-0249">Electron transport</keyword>
<dbReference type="PANTHER" id="PTHR37823:SF4">
    <property type="entry name" value="MENAQUINOL-CYTOCHROME C REDUCTASE CYTOCHROME B_C SUBUNIT"/>
    <property type="match status" value="1"/>
</dbReference>
<dbReference type="SUPFAM" id="SSF46626">
    <property type="entry name" value="Cytochrome c"/>
    <property type="match status" value="1"/>
</dbReference>
<dbReference type="Pfam" id="PF13432">
    <property type="entry name" value="TPR_16"/>
    <property type="match status" value="1"/>
</dbReference>
<keyword evidence="5 7" id="KW-0408">Iron</keyword>
<keyword evidence="2 7" id="KW-0349">Heme</keyword>
<organism evidence="10 11">
    <name type="scientific">Deinococcus caeni</name>
    <dbReference type="NCBI Taxonomy" id="569127"/>
    <lineage>
        <taxon>Bacteria</taxon>
        <taxon>Thermotogati</taxon>
        <taxon>Deinococcota</taxon>
        <taxon>Deinococci</taxon>
        <taxon>Deinococcales</taxon>
        <taxon>Deinococcaceae</taxon>
        <taxon>Deinococcus</taxon>
    </lineage>
</organism>
<keyword evidence="6" id="KW-0802">TPR repeat</keyword>
<sequence>MTAVSLLLLLLVVAVTLWLVLEPLRSGQPSDPDAEPRARLEQDRDALYAELAALPDTDEAQRRRPDLERRAALTLRALDALPPRPRPAPRTRTLALGALAAAFVLTAVGAVTFVPRWQLASLQPAEAANLQATLRLPGLKAQAEQTGAAADYLAWGKAAFDSSRYDQALTAYGNALKLDPRQPEALRRLGILLLTRGEQTGQTLSPEDAQRAALLIRTGAQLAPDEPESQLLLGFALARFGQDEQALAALERYRTLDPSGRDADDLITAIRARQNDSDPALRVYAASCASCHGPSGGGGLGPSLRDSTLTRAAARQVIVQGQGAMPAYPDLNGSELNALLDLLESWQDTGGR</sequence>
<dbReference type="InterPro" id="IPR036909">
    <property type="entry name" value="Cyt_c-like_dom_sf"/>
</dbReference>
<keyword evidence="1" id="KW-0813">Transport</keyword>
<proteinExistence type="predicted"/>
<feature type="transmembrane region" description="Helical" evidence="8">
    <location>
        <begin position="94"/>
        <end position="114"/>
    </location>
</feature>
<keyword evidence="8" id="KW-0472">Membrane</keyword>
<keyword evidence="8" id="KW-0812">Transmembrane</keyword>
<evidence type="ECO:0000259" key="9">
    <source>
        <dbReference type="PROSITE" id="PS51007"/>
    </source>
</evidence>
<protein>
    <recommendedName>
        <fullName evidence="9">Cytochrome c domain-containing protein</fullName>
    </recommendedName>
</protein>
<dbReference type="InterPro" id="IPR051811">
    <property type="entry name" value="Cytochrome_c550/c551-like"/>
</dbReference>
<dbReference type="InterPro" id="IPR019734">
    <property type="entry name" value="TPR_rpt"/>
</dbReference>
<evidence type="ECO:0000256" key="4">
    <source>
        <dbReference type="ARBA" id="ARBA00022982"/>
    </source>
</evidence>
<keyword evidence="11" id="KW-1185">Reference proteome</keyword>
<gene>
    <name evidence="10" type="ORF">Dcae01_01625</name>
</gene>
<keyword evidence="3 7" id="KW-0479">Metal-binding</keyword>
<accession>A0ABP9UEE5</accession>
<dbReference type="PANTHER" id="PTHR37823">
    <property type="entry name" value="CYTOCHROME C-553-LIKE"/>
    <property type="match status" value="1"/>
</dbReference>
<dbReference type="SUPFAM" id="SSF48452">
    <property type="entry name" value="TPR-like"/>
    <property type="match status" value="1"/>
</dbReference>
<keyword evidence="8" id="KW-1133">Transmembrane helix</keyword>
<evidence type="ECO:0000256" key="8">
    <source>
        <dbReference type="SAM" id="Phobius"/>
    </source>
</evidence>
<feature type="repeat" description="TPR" evidence="6">
    <location>
        <begin position="149"/>
        <end position="182"/>
    </location>
</feature>
<evidence type="ECO:0000313" key="11">
    <source>
        <dbReference type="Proteomes" id="UP001423409"/>
    </source>
</evidence>
<dbReference type="RefSeq" id="WP_345444306.1">
    <property type="nucleotide sequence ID" value="NZ_BAABQU010000016.1"/>
</dbReference>
<evidence type="ECO:0000256" key="6">
    <source>
        <dbReference type="PROSITE-ProRule" id="PRU00339"/>
    </source>
</evidence>
<dbReference type="Pfam" id="PF13442">
    <property type="entry name" value="Cytochrome_CBB3"/>
    <property type="match status" value="1"/>
</dbReference>
<name>A0ABP9UEE5_9DEIO</name>
<evidence type="ECO:0000256" key="1">
    <source>
        <dbReference type="ARBA" id="ARBA00022448"/>
    </source>
</evidence>
<dbReference type="Proteomes" id="UP001423409">
    <property type="component" value="Unassembled WGS sequence"/>
</dbReference>
<dbReference type="Gene3D" id="1.25.40.10">
    <property type="entry name" value="Tetratricopeptide repeat domain"/>
    <property type="match status" value="1"/>
</dbReference>
<dbReference type="PROSITE" id="PS51007">
    <property type="entry name" value="CYTC"/>
    <property type="match status" value="1"/>
</dbReference>
<evidence type="ECO:0000256" key="7">
    <source>
        <dbReference type="PROSITE-ProRule" id="PRU00433"/>
    </source>
</evidence>
<evidence type="ECO:0000256" key="3">
    <source>
        <dbReference type="ARBA" id="ARBA00022723"/>
    </source>
</evidence>
<reference evidence="10 11" key="1">
    <citation type="submission" date="2024-02" db="EMBL/GenBank/DDBJ databases">
        <title>Deinococcus caeni NBRC 101312.</title>
        <authorList>
            <person name="Ichikawa N."/>
            <person name="Katano-Makiyama Y."/>
            <person name="Hidaka K."/>
        </authorList>
    </citation>
    <scope>NUCLEOTIDE SEQUENCE [LARGE SCALE GENOMIC DNA]</scope>
    <source>
        <strain evidence="10 11">NBRC 101312</strain>
    </source>
</reference>
<dbReference type="SMART" id="SM00028">
    <property type="entry name" value="TPR"/>
    <property type="match status" value="2"/>
</dbReference>
<feature type="domain" description="Cytochrome c" evidence="9">
    <location>
        <begin position="275"/>
        <end position="352"/>
    </location>
</feature>